<dbReference type="EMBL" id="PNBX01000031">
    <property type="protein sequence ID" value="TMO68629.1"/>
    <property type="molecule type" value="Genomic_DNA"/>
</dbReference>
<evidence type="ECO:0000256" key="1">
    <source>
        <dbReference type="SAM" id="SignalP"/>
    </source>
</evidence>
<evidence type="ECO:0000313" key="3">
    <source>
        <dbReference type="EMBL" id="TMO71685.1"/>
    </source>
</evidence>
<comment type="caution">
    <text evidence="2">The sequence shown here is derived from an EMBL/GenBank/DDBJ whole genome shotgun (WGS) entry which is preliminary data.</text>
</comment>
<dbReference type="RefSeq" id="WP_138591484.1">
    <property type="nucleotide sequence ID" value="NZ_PNBW01000097.1"/>
</dbReference>
<dbReference type="PROSITE" id="PS51257">
    <property type="entry name" value="PROKAR_LIPOPROTEIN"/>
    <property type="match status" value="1"/>
</dbReference>
<organism evidence="2 5">
    <name type="scientific">Pseudoalteromonas aurantia</name>
    <dbReference type="NCBI Taxonomy" id="43654"/>
    <lineage>
        <taxon>Bacteria</taxon>
        <taxon>Pseudomonadati</taxon>
        <taxon>Pseudomonadota</taxon>
        <taxon>Gammaproteobacteria</taxon>
        <taxon>Alteromonadales</taxon>
        <taxon>Pseudoalteromonadaceae</taxon>
        <taxon>Pseudoalteromonas</taxon>
    </lineage>
</organism>
<evidence type="ECO:0000313" key="2">
    <source>
        <dbReference type="EMBL" id="TMO68629.1"/>
    </source>
</evidence>
<accession>A0A5S3VA53</accession>
<evidence type="ECO:0000313" key="4">
    <source>
        <dbReference type="Proteomes" id="UP000307164"/>
    </source>
</evidence>
<gene>
    <name evidence="2" type="ORF">CWC19_08520</name>
    <name evidence="3" type="ORF">CWC20_17105</name>
</gene>
<evidence type="ECO:0000313" key="5">
    <source>
        <dbReference type="Proteomes" id="UP000307217"/>
    </source>
</evidence>
<dbReference type="EMBL" id="PNBW01000097">
    <property type="protein sequence ID" value="TMO71685.1"/>
    <property type="molecule type" value="Genomic_DNA"/>
</dbReference>
<dbReference type="Proteomes" id="UP000307164">
    <property type="component" value="Unassembled WGS sequence"/>
</dbReference>
<dbReference type="Proteomes" id="UP000307217">
    <property type="component" value="Unassembled WGS sequence"/>
</dbReference>
<dbReference type="OrthoDB" id="5616300at2"/>
<keyword evidence="1" id="KW-0732">Signal</keyword>
<keyword evidence="4" id="KW-1185">Reference proteome</keyword>
<reference evidence="5" key="2">
    <citation type="submission" date="2019-06" db="EMBL/GenBank/DDBJ databases">
        <title>Co-occurence of chitin degradation, pigmentation and bioactivity in marine Pseudoalteromonas.</title>
        <authorList>
            <person name="Sonnenschein E.C."/>
            <person name="Bech P.K."/>
        </authorList>
    </citation>
    <scope>NUCLEOTIDE SEQUENCE [LARGE SCALE GENOMIC DNA]</scope>
    <source>
        <strain evidence="5">S3790</strain>
    </source>
</reference>
<proteinExistence type="predicted"/>
<dbReference type="AlphaFoldDB" id="A0A5S3VA53"/>
<reference evidence="2" key="3">
    <citation type="submission" date="2019-09" db="EMBL/GenBank/DDBJ databases">
        <title>Co-occurence of chitin degradation, pigmentation and bioactivity in marine Pseudoalteromonas.</title>
        <authorList>
            <person name="Sonnenschein E.C."/>
            <person name="Bech P.K."/>
        </authorList>
    </citation>
    <scope>NUCLEOTIDE SEQUENCE</scope>
    <source>
        <strain evidence="2">S3790</strain>
        <strain evidence="3 4">S3895</strain>
    </source>
</reference>
<protein>
    <recommendedName>
        <fullName evidence="6">Lipoprotein</fullName>
    </recommendedName>
</protein>
<evidence type="ECO:0008006" key="6">
    <source>
        <dbReference type="Google" id="ProtNLM"/>
    </source>
</evidence>
<feature type="chain" id="PRO_5024416284" description="Lipoprotein" evidence="1">
    <location>
        <begin position="20"/>
        <end position="156"/>
    </location>
</feature>
<reference evidence="4 5" key="1">
    <citation type="submission" date="2018-01" db="EMBL/GenBank/DDBJ databases">
        <authorList>
            <person name="Paulsen S."/>
            <person name="Gram L.K."/>
        </authorList>
    </citation>
    <scope>NUCLEOTIDE SEQUENCE [LARGE SCALE GENOMIC DNA]</scope>
    <source>
        <strain evidence="2 5">S3790</strain>
        <strain evidence="3 4">S3895</strain>
    </source>
</reference>
<sequence>MKALTGAAMAMMVAGLVGCNSTNTTNSSVGSATASAAASASSTDLVHCYDVNVCGGHNDCKTASNACAGQASCKGTGFVAMPKKACGDVGGKIKDAWVGEIAKAALVHCHDVNICGGHNDCKTASNACAGHASCKGTGFVSMPAKSCGDIGGKVKS</sequence>
<name>A0A5S3VA53_9GAMM</name>
<feature type="signal peptide" evidence="1">
    <location>
        <begin position="1"/>
        <end position="19"/>
    </location>
</feature>